<gene>
    <name evidence="1" type="ORF">DGI_3066</name>
</gene>
<reference evidence="2" key="2">
    <citation type="submission" date="2013-07" db="EMBL/GenBank/DDBJ databases">
        <authorList>
            <person name="Morais-Silva F.O."/>
            <person name="Rezende A.M."/>
            <person name="Pimentel C."/>
            <person name="Resende D.M."/>
            <person name="Santos C.I."/>
            <person name="Clemente C."/>
            <person name="de Oliveira L.M."/>
            <person name="da Silva S.M."/>
            <person name="Costa D.A."/>
            <person name="Varela-Raposo A."/>
            <person name="Horacio E.C.A."/>
            <person name="Matos M."/>
            <person name="Flores O."/>
            <person name="Ruiz J.C."/>
            <person name="Rodrigues-Pousada C."/>
        </authorList>
    </citation>
    <scope>NUCLEOTIDE SEQUENCE [LARGE SCALE GENOMIC DNA]</scope>
    <source>
        <strain evidence="2">ATCC 19364 / DSM 1382 / NCIMB 9332 / VKM B-1759</strain>
    </source>
</reference>
<dbReference type="KEGG" id="dgg:DGI_3066"/>
<accession>T2GF35</accession>
<organism evidence="1 2">
    <name type="scientific">Megalodesulfovibrio gigas (strain ATCC 19364 / DSM 1382 / NCIMB 9332 / VKM B-1759)</name>
    <name type="common">Desulfovibrio gigas</name>
    <dbReference type="NCBI Taxonomy" id="1121448"/>
    <lineage>
        <taxon>Bacteria</taxon>
        <taxon>Pseudomonadati</taxon>
        <taxon>Thermodesulfobacteriota</taxon>
        <taxon>Desulfovibrionia</taxon>
        <taxon>Desulfovibrionales</taxon>
        <taxon>Desulfovibrionaceae</taxon>
        <taxon>Megalodesulfovibrio</taxon>
    </lineage>
</organism>
<evidence type="ECO:0000313" key="2">
    <source>
        <dbReference type="Proteomes" id="UP000016587"/>
    </source>
</evidence>
<proteinExistence type="predicted"/>
<evidence type="ECO:0008006" key="3">
    <source>
        <dbReference type="Google" id="ProtNLM"/>
    </source>
</evidence>
<reference evidence="1 2" key="1">
    <citation type="journal article" date="2013" name="J. Bacteriol.">
        <title>Roles of HynAB and Ech, the only two hydrogenases found in the model sulfate reducer Desulfovibrio gigas.</title>
        <authorList>
            <person name="Morais-Silva F.O."/>
            <person name="Santos C.I."/>
            <person name="Rodrigues R."/>
            <person name="Pereira I.A."/>
            <person name="Rodrigues-Pousada C."/>
        </authorList>
    </citation>
    <scope>NUCLEOTIDE SEQUENCE [LARGE SCALE GENOMIC DNA]</scope>
    <source>
        <strain evidence="2">ATCC 19364 / DSM 1382 / NCIMB 9332 / VKM B-1759</strain>
    </source>
</reference>
<name>T2GF35_MEGG1</name>
<dbReference type="PATRIC" id="fig|1121448.10.peg.3026"/>
<keyword evidence="2" id="KW-1185">Reference proteome</keyword>
<dbReference type="STRING" id="1121448.DGI_3066"/>
<dbReference type="Proteomes" id="UP000016587">
    <property type="component" value="Chromosome"/>
</dbReference>
<evidence type="ECO:0000313" key="1">
    <source>
        <dbReference type="EMBL" id="AGW14784.1"/>
    </source>
</evidence>
<dbReference type="AlphaFoldDB" id="T2GF35"/>
<sequence>MAAYYYLVSSLPTISLREPGGVPPLGQDEFIGACLAHVPEELLLDLQAVLEGALEEASHPAARAYANFEVQLSNAVQRRRAGLRPVDSPLALQEHEGWSVALEHAVEQAFTAPDPLAREVALDRIREQFLDELATTSPFGEAFLIAYAGRLRLALRWAQWNANEGRRRLETLGRLGLDALGRQAGQDAHMRQAGHLRVYAVRGQDAFGRQAGQDAARQESLLH</sequence>
<dbReference type="EMBL" id="CP006585">
    <property type="protein sequence ID" value="AGW14784.1"/>
    <property type="molecule type" value="Genomic_DNA"/>
</dbReference>
<dbReference type="HOGENOM" id="CLU_1238576_0_0_7"/>
<protein>
    <recommendedName>
        <fullName evidence="3">DUF2764 family protein</fullName>
    </recommendedName>
</protein>
<dbReference type="RefSeq" id="WP_021761859.1">
    <property type="nucleotide sequence ID" value="NC_022444.1"/>
</dbReference>
<dbReference type="eggNOG" id="ENOG50335X4">
    <property type="taxonomic scope" value="Bacteria"/>
</dbReference>